<protein>
    <submittedName>
        <fullName evidence="1">Uncharacterized protein</fullName>
    </submittedName>
</protein>
<dbReference type="KEGG" id="shl:Shal_0691"/>
<reference evidence="1" key="1">
    <citation type="submission" date="2008-01" db="EMBL/GenBank/DDBJ databases">
        <title>Complete sequence of Shewanella halifaxensis HAW-EB4.</title>
        <authorList>
            <consortium name="US DOE Joint Genome Institute"/>
            <person name="Copeland A."/>
            <person name="Lucas S."/>
            <person name="Lapidus A."/>
            <person name="Glavina del Rio T."/>
            <person name="Dalin E."/>
            <person name="Tice H."/>
            <person name="Bruce D."/>
            <person name="Goodwin L."/>
            <person name="Pitluck S."/>
            <person name="Sims D."/>
            <person name="Brettin T."/>
            <person name="Detter J.C."/>
            <person name="Han C."/>
            <person name="Kuske C.R."/>
            <person name="Schmutz J."/>
            <person name="Larimer F."/>
            <person name="Land M."/>
            <person name="Hauser L."/>
            <person name="Kyrpides N."/>
            <person name="Kim E."/>
            <person name="Zhao J.-S."/>
            <person name="Richardson P."/>
        </authorList>
    </citation>
    <scope>NUCLEOTIDE SEQUENCE [LARGE SCALE GENOMIC DNA]</scope>
    <source>
        <strain evidence="1">HAW-EB4</strain>
    </source>
</reference>
<dbReference type="AlphaFoldDB" id="B0TSU1"/>
<accession>B0TSU1</accession>
<dbReference type="RefSeq" id="WP_012275820.1">
    <property type="nucleotide sequence ID" value="NC_010334.1"/>
</dbReference>
<name>B0TSU1_SHEHH</name>
<evidence type="ECO:0000313" key="1">
    <source>
        <dbReference type="EMBL" id="ABZ75266.1"/>
    </source>
</evidence>
<dbReference type="EMBL" id="CP000931">
    <property type="protein sequence ID" value="ABZ75266.1"/>
    <property type="molecule type" value="Genomic_DNA"/>
</dbReference>
<dbReference type="eggNOG" id="ENOG5031I4Q">
    <property type="taxonomic scope" value="Bacteria"/>
</dbReference>
<keyword evidence="2" id="KW-1185">Reference proteome</keyword>
<dbReference type="Proteomes" id="UP000001317">
    <property type="component" value="Chromosome"/>
</dbReference>
<organism evidence="1 2">
    <name type="scientific">Shewanella halifaxensis (strain HAW-EB4)</name>
    <dbReference type="NCBI Taxonomy" id="458817"/>
    <lineage>
        <taxon>Bacteria</taxon>
        <taxon>Pseudomonadati</taxon>
        <taxon>Pseudomonadota</taxon>
        <taxon>Gammaproteobacteria</taxon>
        <taxon>Alteromonadales</taxon>
        <taxon>Shewanellaceae</taxon>
        <taxon>Shewanella</taxon>
    </lineage>
</organism>
<dbReference type="HOGENOM" id="CLU_1516919_0_0_6"/>
<sequence>MESLVDFIRLLSEHGRLATANQVIAIAGLELEIDDPEAAYLKLVEDIQYKDIKLMDGDSQSYFYSDRYIVDSYAKQWLGVNEGKLAFTMAEYIRRYSALGELVPEDNFSHAPYSLSTAELKLLPTQLGESSHCNDIAYQKGKDGAGYYYSLQHITSTYAQVLANHDPFEWSV</sequence>
<dbReference type="STRING" id="458817.Shal_0691"/>
<evidence type="ECO:0000313" key="2">
    <source>
        <dbReference type="Proteomes" id="UP000001317"/>
    </source>
</evidence>
<gene>
    <name evidence="1" type="ordered locus">Shal_0691</name>
</gene>
<dbReference type="OrthoDB" id="6261472at2"/>
<proteinExistence type="predicted"/>